<comment type="caution">
    <text evidence="2">The sequence shown here is derived from an EMBL/GenBank/DDBJ whole genome shotgun (WGS) entry which is preliminary data.</text>
</comment>
<dbReference type="OrthoDB" id="428159at2759"/>
<keyword evidence="1" id="KW-0732">Signal</keyword>
<evidence type="ECO:0000313" key="3">
    <source>
        <dbReference type="Proteomes" id="UP000634136"/>
    </source>
</evidence>
<organism evidence="2 3">
    <name type="scientific">Senna tora</name>
    <dbReference type="NCBI Taxonomy" id="362788"/>
    <lineage>
        <taxon>Eukaryota</taxon>
        <taxon>Viridiplantae</taxon>
        <taxon>Streptophyta</taxon>
        <taxon>Embryophyta</taxon>
        <taxon>Tracheophyta</taxon>
        <taxon>Spermatophyta</taxon>
        <taxon>Magnoliopsida</taxon>
        <taxon>eudicotyledons</taxon>
        <taxon>Gunneridae</taxon>
        <taxon>Pentapetalae</taxon>
        <taxon>rosids</taxon>
        <taxon>fabids</taxon>
        <taxon>Fabales</taxon>
        <taxon>Fabaceae</taxon>
        <taxon>Caesalpinioideae</taxon>
        <taxon>Cassia clade</taxon>
        <taxon>Senna</taxon>
    </lineage>
</organism>
<protein>
    <submittedName>
        <fullName evidence="2">Vacuolar protein sorting-associated protein 13A-like</fullName>
    </submittedName>
</protein>
<dbReference type="Proteomes" id="UP000634136">
    <property type="component" value="Unassembled WGS sequence"/>
</dbReference>
<evidence type="ECO:0000256" key="1">
    <source>
        <dbReference type="SAM" id="SignalP"/>
    </source>
</evidence>
<reference evidence="2" key="1">
    <citation type="submission" date="2020-09" db="EMBL/GenBank/DDBJ databases">
        <title>Genome-Enabled Discovery of Anthraquinone Biosynthesis in Senna tora.</title>
        <authorList>
            <person name="Kang S.-H."/>
            <person name="Pandey R.P."/>
            <person name="Lee C.-M."/>
            <person name="Sim J.-S."/>
            <person name="Jeong J.-T."/>
            <person name="Choi B.-S."/>
            <person name="Jung M."/>
            <person name="Ginzburg D."/>
            <person name="Zhao K."/>
            <person name="Won S.Y."/>
            <person name="Oh T.-J."/>
            <person name="Yu Y."/>
            <person name="Kim N.-H."/>
            <person name="Lee O.R."/>
            <person name="Lee T.-H."/>
            <person name="Bashyal P."/>
            <person name="Kim T.-S."/>
            <person name="Lee W.-H."/>
            <person name="Kawkins C."/>
            <person name="Kim C.-K."/>
            <person name="Kim J.S."/>
            <person name="Ahn B.O."/>
            <person name="Rhee S.Y."/>
            <person name="Sohng J.K."/>
        </authorList>
    </citation>
    <scope>NUCLEOTIDE SEQUENCE</scope>
    <source>
        <tissue evidence="2">Leaf</tissue>
    </source>
</reference>
<dbReference type="AlphaFoldDB" id="A0A834SL39"/>
<name>A0A834SL39_9FABA</name>
<dbReference type="EMBL" id="JAAIUW010000012">
    <property type="protein sequence ID" value="KAF7806425.1"/>
    <property type="molecule type" value="Genomic_DNA"/>
</dbReference>
<keyword evidence="3" id="KW-1185">Reference proteome</keyword>
<proteinExistence type="predicted"/>
<gene>
    <name evidence="2" type="ORF">G2W53_038586</name>
</gene>
<evidence type="ECO:0000313" key="2">
    <source>
        <dbReference type="EMBL" id="KAF7806425.1"/>
    </source>
</evidence>
<accession>A0A834SL39</accession>
<feature type="signal peptide" evidence="1">
    <location>
        <begin position="1"/>
        <end position="19"/>
    </location>
</feature>
<sequence>MNAAAVGFAACVAFLFAAAEIVVLEAAAPVEVERFSYPTPASLGARFSSFCLQRCISARRTVLERVEMIGESGIQRKHKHEGGDEFSYVFGGHALSSWKGFAGVRLDKLSAVTIDDIGKETFIMGGALDPFKRF</sequence>
<feature type="chain" id="PRO_5032686070" evidence="1">
    <location>
        <begin position="20"/>
        <end position="134"/>
    </location>
</feature>